<organism evidence="2">
    <name type="scientific">Ignisphaera aggregans</name>
    <dbReference type="NCBI Taxonomy" id="334771"/>
    <lineage>
        <taxon>Archaea</taxon>
        <taxon>Thermoproteota</taxon>
        <taxon>Thermoprotei</taxon>
        <taxon>Desulfurococcales</taxon>
        <taxon>Desulfurococcaceae</taxon>
        <taxon>Ignisphaera</taxon>
    </lineage>
</organism>
<dbReference type="AlphaFoldDB" id="A0A7J3JP85"/>
<name>A0A7J3JP85_9CREN</name>
<sequence length="70" mass="8257">MEKRFDGRLNRLTHPLQSFNRFLISYLTSGWIIPVRSRDLLISKARNILKHTVANPFSSLRRSLRSLETM</sequence>
<reference evidence="2" key="1">
    <citation type="journal article" date="2020" name="mSystems">
        <title>Genome- and Community-Level Interaction Insights into Carbon Utilization and Element Cycling Functions of Hydrothermarchaeota in Hydrothermal Sediment.</title>
        <authorList>
            <person name="Zhou Z."/>
            <person name="Liu Y."/>
            <person name="Xu W."/>
            <person name="Pan J."/>
            <person name="Luo Z.H."/>
            <person name="Li M."/>
        </authorList>
    </citation>
    <scope>NUCLEOTIDE SEQUENCE [LARGE SCALE GENOMIC DNA]</scope>
    <source>
        <strain evidence="1">SpSt-618</strain>
        <strain evidence="2">SpSt-657</strain>
    </source>
</reference>
<evidence type="ECO:0000313" key="2">
    <source>
        <dbReference type="EMBL" id="HGQ17842.1"/>
    </source>
</evidence>
<proteinExistence type="predicted"/>
<dbReference type="EMBL" id="DTAI01000193">
    <property type="protein sequence ID" value="HGN37190.1"/>
    <property type="molecule type" value="Genomic_DNA"/>
</dbReference>
<comment type="caution">
    <text evidence="2">The sequence shown here is derived from an EMBL/GenBank/DDBJ whole genome shotgun (WGS) entry which is preliminary data.</text>
</comment>
<dbReference type="EMBL" id="DTBZ01000059">
    <property type="protein sequence ID" value="HGQ17842.1"/>
    <property type="molecule type" value="Genomic_DNA"/>
</dbReference>
<accession>A0A7J3JP85</accession>
<protein>
    <submittedName>
        <fullName evidence="2">Uncharacterized protein</fullName>
    </submittedName>
</protein>
<gene>
    <name evidence="1" type="ORF">ENT87_06555</name>
    <name evidence="2" type="ORF">ENU30_02510</name>
</gene>
<evidence type="ECO:0000313" key="1">
    <source>
        <dbReference type="EMBL" id="HGN37190.1"/>
    </source>
</evidence>